<dbReference type="PANTHER" id="PTHR43531:SF14">
    <property type="entry name" value="METHYL-ACCEPTING CHEMOTAXIS PROTEIN I-RELATED"/>
    <property type="match status" value="1"/>
</dbReference>
<dbReference type="Proteomes" id="UP001596060">
    <property type="component" value="Unassembled WGS sequence"/>
</dbReference>
<accession>A0ABW0P8S5</accession>
<sequence length="871" mass="90356">LTLLFVQQVRKDIAFSALEVTGARVLSDVWAALAASTAPAASADRLASEARRVAAQQPAAEALKAGEAMRAFAGALGEGKDRNAAWDAGQAAIQKIADGSNLTLDPDVDSYYVMDVVAVRLPELVIARAALDAAMQPALMGNKVTPRQHDALVQAATRYDIALSAVQSSLASGVAGNTDGSLGAALAAVRSGFESAGAAVSRQAAALREDYAMERAPSLRQPDAQAAASAFAAASDALWRGAQTQLIRLIEARIGGIESKAMRDLVIAALAALVVFGCALGFVRTIRNPLGDLVASLRRHEAGDFSRPVPHTALANEIGEIARAADQGRAEAGRTALTVSAMNQSPTMLMITDPEERITFMSASLLRLLKQLEPTFQAASPGFRVEAMMGEHIDCYRTNANLKRQLILDNGQVRKVRYDVGAEAIMVDMAYISDAGGNTIGHTLIWRNVTAELRSEAEVAAVVEAARAGDFSARLSLDGKEGFVRDIAIGLNQVSAVVEDATADFARVMQALAAADLTSRVTGEYQGVFQTLKEAIDDTVDRLSATVRTIQVTSADVGLAAREINLGANDLSKRTEEQASSLEETAATTEQLAASVKAAANASRQAVKLAEEAMAVAGKGGAIVSDAVDAMTRIEAASQKISDITTVIDGIAFQTNLLALNAAVEAARAGDAGKGFAVVASEVRTLAQRAGDAAKDITTLIAESGSEVQQGVGLVRSAGTVLEQIVQASRKVASTVSEISSATSEQANGIDEMSQTVAHMDEITQQNAALAEESAASAGSLSGKIGQLNDLVAAFRTGPEAGSAGQIAASTATEPARLRQLAEAAFAQTKARAPRAMPRPAASQPQSAAPAPAPAKKVANSHAGGSGWEEF</sequence>
<keyword evidence="3" id="KW-0807">Transducer</keyword>
<comment type="similarity">
    <text evidence="2">Belongs to the methyl-accepting chemotaxis (MCP) protein family.</text>
</comment>
<dbReference type="Pfam" id="PF00672">
    <property type="entry name" value="HAMP"/>
    <property type="match status" value="1"/>
</dbReference>
<dbReference type="CDD" id="cd06225">
    <property type="entry name" value="HAMP"/>
    <property type="match status" value="1"/>
</dbReference>
<dbReference type="PROSITE" id="PS50885">
    <property type="entry name" value="HAMP"/>
    <property type="match status" value="2"/>
</dbReference>
<evidence type="ECO:0000256" key="4">
    <source>
        <dbReference type="SAM" id="MobiDB-lite"/>
    </source>
</evidence>
<dbReference type="SMART" id="SM00283">
    <property type="entry name" value="MA"/>
    <property type="match status" value="1"/>
</dbReference>
<evidence type="ECO:0000259" key="5">
    <source>
        <dbReference type="PROSITE" id="PS50111"/>
    </source>
</evidence>
<dbReference type="InterPro" id="IPR004090">
    <property type="entry name" value="Chemotax_Me-accpt_rcpt"/>
</dbReference>
<comment type="caution">
    <text evidence="7">The sequence shown here is derived from an EMBL/GenBank/DDBJ whole genome shotgun (WGS) entry which is preliminary data.</text>
</comment>
<feature type="domain" description="HAMP" evidence="6">
    <location>
        <begin position="506"/>
        <end position="548"/>
    </location>
</feature>
<dbReference type="PRINTS" id="PR00260">
    <property type="entry name" value="CHEMTRNSDUCR"/>
</dbReference>
<feature type="non-terminal residue" evidence="7">
    <location>
        <position position="1"/>
    </location>
</feature>
<name>A0ABW0P8S5_9HYPH</name>
<dbReference type="InterPro" id="IPR004089">
    <property type="entry name" value="MCPsignal_dom"/>
</dbReference>
<keyword evidence="8" id="KW-1185">Reference proteome</keyword>
<proteinExistence type="inferred from homology"/>
<evidence type="ECO:0000259" key="6">
    <source>
        <dbReference type="PROSITE" id="PS50885"/>
    </source>
</evidence>
<protein>
    <submittedName>
        <fullName evidence="7">Methyl-accepting chemotaxis protein</fullName>
    </submittedName>
</protein>
<dbReference type="SMART" id="SM00304">
    <property type="entry name" value="HAMP"/>
    <property type="match status" value="3"/>
</dbReference>
<reference evidence="8" key="1">
    <citation type="journal article" date="2019" name="Int. J. Syst. Evol. Microbiol.">
        <title>The Global Catalogue of Microorganisms (GCM) 10K type strain sequencing project: providing services to taxonomists for standard genome sequencing and annotation.</title>
        <authorList>
            <consortium name="The Broad Institute Genomics Platform"/>
            <consortium name="The Broad Institute Genome Sequencing Center for Infectious Disease"/>
            <person name="Wu L."/>
            <person name="Ma J."/>
        </authorList>
    </citation>
    <scope>NUCLEOTIDE SEQUENCE [LARGE SCALE GENOMIC DNA]</scope>
    <source>
        <strain evidence="8">CCUG 43117</strain>
    </source>
</reference>
<gene>
    <name evidence="7" type="ORF">ACFPN9_27755</name>
</gene>
<evidence type="ECO:0000256" key="2">
    <source>
        <dbReference type="ARBA" id="ARBA00029447"/>
    </source>
</evidence>
<dbReference type="PROSITE" id="PS50111">
    <property type="entry name" value="CHEMOTAXIS_TRANSDUC_2"/>
    <property type="match status" value="1"/>
</dbReference>
<feature type="domain" description="Methyl-accepting transducer" evidence="5">
    <location>
        <begin position="553"/>
        <end position="782"/>
    </location>
</feature>
<organism evidence="7 8">
    <name type="scientific">Bosea massiliensis</name>
    <dbReference type="NCBI Taxonomy" id="151419"/>
    <lineage>
        <taxon>Bacteria</taxon>
        <taxon>Pseudomonadati</taxon>
        <taxon>Pseudomonadota</taxon>
        <taxon>Alphaproteobacteria</taxon>
        <taxon>Hyphomicrobiales</taxon>
        <taxon>Boseaceae</taxon>
        <taxon>Bosea</taxon>
    </lineage>
</organism>
<feature type="domain" description="HAMP" evidence="6">
    <location>
        <begin position="284"/>
        <end position="337"/>
    </location>
</feature>
<dbReference type="EMBL" id="JBHSLU010000134">
    <property type="protein sequence ID" value="MFC5509030.1"/>
    <property type="molecule type" value="Genomic_DNA"/>
</dbReference>
<keyword evidence="1" id="KW-0488">Methylation</keyword>
<evidence type="ECO:0000313" key="7">
    <source>
        <dbReference type="EMBL" id="MFC5509030.1"/>
    </source>
</evidence>
<dbReference type="PANTHER" id="PTHR43531">
    <property type="entry name" value="PROTEIN ICFG"/>
    <property type="match status" value="1"/>
</dbReference>
<dbReference type="Gene3D" id="3.30.450.20">
    <property type="entry name" value="PAS domain"/>
    <property type="match status" value="1"/>
</dbReference>
<evidence type="ECO:0000256" key="1">
    <source>
        <dbReference type="ARBA" id="ARBA00022481"/>
    </source>
</evidence>
<dbReference type="Pfam" id="PF00015">
    <property type="entry name" value="MCPsignal"/>
    <property type="match status" value="1"/>
</dbReference>
<evidence type="ECO:0000256" key="3">
    <source>
        <dbReference type="PROSITE-ProRule" id="PRU00284"/>
    </source>
</evidence>
<dbReference type="RefSeq" id="WP_377817943.1">
    <property type="nucleotide sequence ID" value="NZ_JBHSLU010000134.1"/>
</dbReference>
<dbReference type="SUPFAM" id="SSF58104">
    <property type="entry name" value="Methyl-accepting chemotaxis protein (MCP) signaling domain"/>
    <property type="match status" value="1"/>
</dbReference>
<dbReference type="Gene3D" id="6.10.340.10">
    <property type="match status" value="1"/>
</dbReference>
<dbReference type="InterPro" id="IPR051310">
    <property type="entry name" value="MCP_chemotaxis"/>
</dbReference>
<dbReference type="CDD" id="cd11386">
    <property type="entry name" value="MCP_signal"/>
    <property type="match status" value="1"/>
</dbReference>
<feature type="compositionally biased region" description="Low complexity" evidence="4">
    <location>
        <begin position="834"/>
        <end position="850"/>
    </location>
</feature>
<feature type="region of interest" description="Disordered" evidence="4">
    <location>
        <begin position="830"/>
        <end position="871"/>
    </location>
</feature>
<dbReference type="InterPro" id="IPR003660">
    <property type="entry name" value="HAMP_dom"/>
</dbReference>
<dbReference type="Gene3D" id="1.10.287.950">
    <property type="entry name" value="Methyl-accepting chemotaxis protein"/>
    <property type="match status" value="1"/>
</dbReference>
<evidence type="ECO:0000313" key="8">
    <source>
        <dbReference type="Proteomes" id="UP001596060"/>
    </source>
</evidence>